<evidence type="ECO:0000313" key="1">
    <source>
        <dbReference type="EnsemblMetazoa" id="tetur03g05680.1"/>
    </source>
</evidence>
<dbReference type="AlphaFoldDB" id="T1JZY1"/>
<dbReference type="Proteomes" id="UP000015104">
    <property type="component" value="Unassembled WGS sequence"/>
</dbReference>
<reference evidence="1" key="2">
    <citation type="submission" date="2015-06" db="UniProtKB">
        <authorList>
            <consortium name="EnsemblMetazoa"/>
        </authorList>
    </citation>
    <scope>IDENTIFICATION</scope>
</reference>
<evidence type="ECO:0000313" key="2">
    <source>
        <dbReference type="Proteomes" id="UP000015104"/>
    </source>
</evidence>
<accession>T1JZY1</accession>
<reference evidence="2" key="1">
    <citation type="submission" date="2011-08" db="EMBL/GenBank/DDBJ databases">
        <authorList>
            <person name="Rombauts S."/>
        </authorList>
    </citation>
    <scope>NUCLEOTIDE SEQUENCE</scope>
    <source>
        <strain evidence="2">London</strain>
    </source>
</reference>
<keyword evidence="2" id="KW-1185">Reference proteome</keyword>
<proteinExistence type="predicted"/>
<name>T1JZY1_TETUR</name>
<dbReference type="EnsemblMetazoa" id="tetur03g05680.1">
    <property type="protein sequence ID" value="tetur03g05680.1"/>
    <property type="gene ID" value="tetur03g05680"/>
</dbReference>
<protein>
    <submittedName>
        <fullName evidence="1">Uncharacterized protein</fullName>
    </submittedName>
</protein>
<dbReference type="EMBL" id="CAEY01001129">
    <property type="status" value="NOT_ANNOTATED_CDS"/>
    <property type="molecule type" value="Genomic_DNA"/>
</dbReference>
<sequence length="177" mass="21022">MYYYVLSLFSSYRAYIQNGVKKIDHWVDIEKNILIEYNVELSIIGYTQKDQKLCFFLPVVHVDWYNKPFAEHRIHAIILKNVCYIITKSLTFRTFDMVKKTIEKSKPFDGMNLTFEDLQLDSHKANVILLIQSQQKILIFDTHKNVWTSMGEIYSEYRMIALTSTDIPVKFIKKFDT</sequence>
<dbReference type="HOGENOM" id="CLU_130087_0_0_1"/>
<organism evidence="1 2">
    <name type="scientific">Tetranychus urticae</name>
    <name type="common">Two-spotted spider mite</name>
    <dbReference type="NCBI Taxonomy" id="32264"/>
    <lineage>
        <taxon>Eukaryota</taxon>
        <taxon>Metazoa</taxon>
        <taxon>Ecdysozoa</taxon>
        <taxon>Arthropoda</taxon>
        <taxon>Chelicerata</taxon>
        <taxon>Arachnida</taxon>
        <taxon>Acari</taxon>
        <taxon>Acariformes</taxon>
        <taxon>Trombidiformes</taxon>
        <taxon>Prostigmata</taxon>
        <taxon>Eleutherengona</taxon>
        <taxon>Raphignathae</taxon>
        <taxon>Tetranychoidea</taxon>
        <taxon>Tetranychidae</taxon>
        <taxon>Tetranychus</taxon>
    </lineage>
</organism>